<feature type="compositionally biased region" description="Acidic residues" evidence="1">
    <location>
        <begin position="131"/>
        <end position="148"/>
    </location>
</feature>
<protein>
    <submittedName>
        <fullName evidence="2">Uncharacterized protein</fullName>
    </submittedName>
</protein>
<evidence type="ECO:0000256" key="1">
    <source>
        <dbReference type="SAM" id="MobiDB-lite"/>
    </source>
</evidence>
<comment type="caution">
    <text evidence="2">The sequence shown here is derived from an EMBL/GenBank/DDBJ whole genome shotgun (WGS) entry which is preliminary data.</text>
</comment>
<name>A0ABQ5FVF8_9ASTR</name>
<dbReference type="Proteomes" id="UP001151760">
    <property type="component" value="Unassembled WGS sequence"/>
</dbReference>
<reference evidence="2" key="2">
    <citation type="submission" date="2022-01" db="EMBL/GenBank/DDBJ databases">
        <authorList>
            <person name="Yamashiro T."/>
            <person name="Shiraishi A."/>
            <person name="Satake H."/>
            <person name="Nakayama K."/>
        </authorList>
    </citation>
    <scope>NUCLEOTIDE SEQUENCE</scope>
</reference>
<sequence>MRMLEVAIENAKFPRHLRTKMEPRTDGTLCLNGEHQDNRFVGNNRDTSKELDQYHDGVLSTKLLKSSQILSCQILKHSTVSYTSVFEDVFQTSVHQDVDGPPIMPEVPPSPDYIPGPEGPPSPRLSFLPSGDEEPEEDDEEDPEEDPTDYPADRGDDDDDDAEEEEHLAPADPKRFAYSADRIPILLIALKASLPNPPPSRFLSHYSSTTPQIPLHHYLYHHHHPIALHMLRDLWGSRSCWIRQRDALPFPVHETEMLEICLPLRKRPRHTTPGPGYEVGESSTAGAARQFGPTTAEADLVGSMIIHTNLNNDV</sequence>
<feature type="compositionally biased region" description="Acidic residues" evidence="1">
    <location>
        <begin position="155"/>
        <end position="166"/>
    </location>
</feature>
<feature type="compositionally biased region" description="Pro residues" evidence="1">
    <location>
        <begin position="102"/>
        <end position="123"/>
    </location>
</feature>
<feature type="region of interest" description="Disordered" evidence="1">
    <location>
        <begin position="97"/>
        <end position="174"/>
    </location>
</feature>
<reference evidence="2" key="1">
    <citation type="journal article" date="2022" name="Int. J. Mol. Sci.">
        <title>Draft Genome of Tanacetum Coccineum: Genomic Comparison of Closely Related Tanacetum-Family Plants.</title>
        <authorList>
            <person name="Yamashiro T."/>
            <person name="Shiraishi A."/>
            <person name="Nakayama K."/>
            <person name="Satake H."/>
        </authorList>
    </citation>
    <scope>NUCLEOTIDE SEQUENCE</scope>
</reference>
<accession>A0ABQ5FVF8</accession>
<organism evidence="2 3">
    <name type="scientific">Tanacetum coccineum</name>
    <dbReference type="NCBI Taxonomy" id="301880"/>
    <lineage>
        <taxon>Eukaryota</taxon>
        <taxon>Viridiplantae</taxon>
        <taxon>Streptophyta</taxon>
        <taxon>Embryophyta</taxon>
        <taxon>Tracheophyta</taxon>
        <taxon>Spermatophyta</taxon>
        <taxon>Magnoliopsida</taxon>
        <taxon>eudicotyledons</taxon>
        <taxon>Gunneridae</taxon>
        <taxon>Pentapetalae</taxon>
        <taxon>asterids</taxon>
        <taxon>campanulids</taxon>
        <taxon>Asterales</taxon>
        <taxon>Asteraceae</taxon>
        <taxon>Asteroideae</taxon>
        <taxon>Anthemideae</taxon>
        <taxon>Anthemidinae</taxon>
        <taxon>Tanacetum</taxon>
    </lineage>
</organism>
<keyword evidence="3" id="KW-1185">Reference proteome</keyword>
<evidence type="ECO:0000313" key="3">
    <source>
        <dbReference type="Proteomes" id="UP001151760"/>
    </source>
</evidence>
<proteinExistence type="predicted"/>
<evidence type="ECO:0000313" key="2">
    <source>
        <dbReference type="EMBL" id="GJT66858.1"/>
    </source>
</evidence>
<dbReference type="EMBL" id="BQNB010017754">
    <property type="protein sequence ID" value="GJT66858.1"/>
    <property type="molecule type" value="Genomic_DNA"/>
</dbReference>
<gene>
    <name evidence="2" type="ORF">Tco_1018338</name>
</gene>